<name>A0A1U9KRS3_9PROT</name>
<keyword evidence="14" id="KW-1185">Reference proteome</keyword>
<keyword evidence="11 12" id="KW-0660">Purine salvage</keyword>
<dbReference type="Gene3D" id="3.40.50.2020">
    <property type="match status" value="1"/>
</dbReference>
<dbReference type="KEGG" id="nch:A0U93_12250"/>
<comment type="subunit">
    <text evidence="6 12">Homodimer.</text>
</comment>
<evidence type="ECO:0000256" key="3">
    <source>
        <dbReference type="ARBA" id="ARBA00004496"/>
    </source>
</evidence>
<dbReference type="PANTHER" id="PTHR32315:SF3">
    <property type="entry name" value="ADENINE PHOSPHORIBOSYLTRANSFERASE"/>
    <property type="match status" value="1"/>
</dbReference>
<proteinExistence type="inferred from homology"/>
<sequence>MLSSTKPGEQPELDLKKYIREVPDFPKPGILFYDISTLLRNADAWQVATARLARAIAPWQPDLLAGIESRGFLTAAPLAQRLGCGFVMLRKPGKLPGDTVSLSYGLEYGQDTLHIQSDAIKPGQRVVVLDDLLATGGTLAASVQLLRKVGANVVGASVMIELTALGGRDKLDTPLHSLIQYAE</sequence>
<dbReference type="CDD" id="cd06223">
    <property type="entry name" value="PRTases_typeI"/>
    <property type="match status" value="1"/>
</dbReference>
<organism evidence="13 14">
    <name type="scientific">Neoasaia chiangmaiensis</name>
    <dbReference type="NCBI Taxonomy" id="320497"/>
    <lineage>
        <taxon>Bacteria</taxon>
        <taxon>Pseudomonadati</taxon>
        <taxon>Pseudomonadota</taxon>
        <taxon>Alphaproteobacteria</taxon>
        <taxon>Acetobacterales</taxon>
        <taxon>Acetobacteraceae</taxon>
        <taxon>Neoasaia</taxon>
    </lineage>
</organism>
<dbReference type="GO" id="GO:0006166">
    <property type="term" value="P:purine ribonucleoside salvage"/>
    <property type="evidence" value="ECO:0007669"/>
    <property type="project" value="UniProtKB-UniRule"/>
</dbReference>
<dbReference type="Pfam" id="PF00156">
    <property type="entry name" value="Pribosyltran"/>
    <property type="match status" value="1"/>
</dbReference>
<comment type="catalytic activity">
    <reaction evidence="1 12">
        <text>AMP + diphosphate = 5-phospho-alpha-D-ribose 1-diphosphate + adenine</text>
        <dbReference type="Rhea" id="RHEA:16609"/>
        <dbReference type="ChEBI" id="CHEBI:16708"/>
        <dbReference type="ChEBI" id="CHEBI:33019"/>
        <dbReference type="ChEBI" id="CHEBI:58017"/>
        <dbReference type="ChEBI" id="CHEBI:456215"/>
        <dbReference type="EC" id="2.4.2.7"/>
    </reaction>
</comment>
<evidence type="ECO:0000256" key="11">
    <source>
        <dbReference type="ARBA" id="ARBA00022726"/>
    </source>
</evidence>
<evidence type="ECO:0000256" key="8">
    <source>
        <dbReference type="ARBA" id="ARBA00022490"/>
    </source>
</evidence>
<evidence type="ECO:0000256" key="7">
    <source>
        <dbReference type="ARBA" id="ARBA00011893"/>
    </source>
</evidence>
<evidence type="ECO:0000256" key="5">
    <source>
        <dbReference type="ARBA" id="ARBA00008391"/>
    </source>
</evidence>
<comment type="function">
    <text evidence="2 12">Catalyzes a salvage reaction resulting in the formation of AMP, that is energically less costly than de novo synthesis.</text>
</comment>
<evidence type="ECO:0000256" key="6">
    <source>
        <dbReference type="ARBA" id="ARBA00011738"/>
    </source>
</evidence>
<dbReference type="GO" id="GO:0002055">
    <property type="term" value="F:adenine binding"/>
    <property type="evidence" value="ECO:0007669"/>
    <property type="project" value="TreeGrafter"/>
</dbReference>
<keyword evidence="10 12" id="KW-0808">Transferase</keyword>
<comment type="subcellular location">
    <subcellularLocation>
        <location evidence="3 12">Cytoplasm</location>
    </subcellularLocation>
</comment>
<dbReference type="EMBL" id="CP014691">
    <property type="protein sequence ID" value="AQS88581.1"/>
    <property type="molecule type" value="Genomic_DNA"/>
</dbReference>
<dbReference type="SUPFAM" id="SSF53271">
    <property type="entry name" value="PRTase-like"/>
    <property type="match status" value="1"/>
</dbReference>
<protein>
    <recommendedName>
        <fullName evidence="7 12">Adenine phosphoribosyltransferase</fullName>
        <shortName evidence="12">APRT</shortName>
        <ecNumber evidence="7 12">2.4.2.7</ecNumber>
    </recommendedName>
</protein>
<evidence type="ECO:0000313" key="13">
    <source>
        <dbReference type="EMBL" id="AQS88581.1"/>
    </source>
</evidence>
<comment type="similarity">
    <text evidence="5 12">Belongs to the purine/pyrimidine phosphoribosyltransferase family.</text>
</comment>
<dbReference type="FunFam" id="3.40.50.2020:FF:000004">
    <property type="entry name" value="Adenine phosphoribosyltransferase"/>
    <property type="match status" value="1"/>
</dbReference>
<evidence type="ECO:0000256" key="10">
    <source>
        <dbReference type="ARBA" id="ARBA00022679"/>
    </source>
</evidence>
<evidence type="ECO:0000256" key="2">
    <source>
        <dbReference type="ARBA" id="ARBA00003968"/>
    </source>
</evidence>
<dbReference type="EC" id="2.4.2.7" evidence="7 12"/>
<dbReference type="OrthoDB" id="9803963at2"/>
<dbReference type="InterPro" id="IPR000836">
    <property type="entry name" value="PRTase_dom"/>
</dbReference>
<keyword evidence="8 12" id="KW-0963">Cytoplasm</keyword>
<comment type="pathway">
    <text evidence="4 12">Purine metabolism; AMP biosynthesis via salvage pathway; AMP from adenine: step 1/1.</text>
</comment>
<dbReference type="PANTHER" id="PTHR32315">
    <property type="entry name" value="ADENINE PHOSPHORIBOSYLTRANSFERASE"/>
    <property type="match status" value="1"/>
</dbReference>
<dbReference type="UniPathway" id="UPA00588">
    <property type="reaction ID" value="UER00646"/>
</dbReference>
<keyword evidence="9 12" id="KW-0328">Glycosyltransferase</keyword>
<dbReference type="NCBIfam" id="NF002636">
    <property type="entry name" value="PRK02304.1-5"/>
    <property type="match status" value="1"/>
</dbReference>
<evidence type="ECO:0000313" key="14">
    <source>
        <dbReference type="Proteomes" id="UP000188604"/>
    </source>
</evidence>
<dbReference type="InterPro" id="IPR005764">
    <property type="entry name" value="Ade_phspho_trans"/>
</dbReference>
<dbReference type="HAMAP" id="MF_00004">
    <property type="entry name" value="Aden_phosphoribosyltr"/>
    <property type="match status" value="1"/>
</dbReference>
<dbReference type="RefSeq" id="WP_077807616.1">
    <property type="nucleotide sequence ID" value="NZ_BJXS01000006.1"/>
</dbReference>
<dbReference type="NCBIfam" id="NF002634">
    <property type="entry name" value="PRK02304.1-3"/>
    <property type="match status" value="1"/>
</dbReference>
<dbReference type="AlphaFoldDB" id="A0A1U9KRS3"/>
<reference evidence="13 14" key="1">
    <citation type="submission" date="2016-03" db="EMBL/GenBank/DDBJ databases">
        <title>Acetic acid bacteria sequencing.</title>
        <authorList>
            <person name="Brandt J."/>
            <person name="Jakob F."/>
            <person name="Vogel R.F."/>
        </authorList>
    </citation>
    <scope>NUCLEOTIDE SEQUENCE [LARGE SCALE GENOMIC DNA]</scope>
    <source>
        <strain evidence="13 14">NBRC 101099</strain>
    </source>
</reference>
<dbReference type="GO" id="GO:0006168">
    <property type="term" value="P:adenine salvage"/>
    <property type="evidence" value="ECO:0007669"/>
    <property type="project" value="InterPro"/>
</dbReference>
<evidence type="ECO:0000256" key="1">
    <source>
        <dbReference type="ARBA" id="ARBA00000868"/>
    </source>
</evidence>
<evidence type="ECO:0000256" key="12">
    <source>
        <dbReference type="HAMAP-Rule" id="MF_00004"/>
    </source>
</evidence>
<dbReference type="GO" id="GO:0005737">
    <property type="term" value="C:cytoplasm"/>
    <property type="evidence" value="ECO:0007669"/>
    <property type="project" value="UniProtKB-SubCell"/>
</dbReference>
<dbReference type="Proteomes" id="UP000188604">
    <property type="component" value="Chromosome"/>
</dbReference>
<dbReference type="STRING" id="320497.A0U93_12250"/>
<dbReference type="GO" id="GO:0003999">
    <property type="term" value="F:adenine phosphoribosyltransferase activity"/>
    <property type="evidence" value="ECO:0007669"/>
    <property type="project" value="UniProtKB-UniRule"/>
</dbReference>
<dbReference type="InterPro" id="IPR050054">
    <property type="entry name" value="UPRTase/APRTase"/>
</dbReference>
<accession>A0A1U9KRS3</accession>
<evidence type="ECO:0000256" key="4">
    <source>
        <dbReference type="ARBA" id="ARBA00004659"/>
    </source>
</evidence>
<dbReference type="NCBIfam" id="TIGR01090">
    <property type="entry name" value="apt"/>
    <property type="match status" value="1"/>
</dbReference>
<gene>
    <name evidence="12" type="primary">apt</name>
    <name evidence="13" type="ORF">A0U93_12250</name>
</gene>
<dbReference type="InterPro" id="IPR029057">
    <property type="entry name" value="PRTase-like"/>
</dbReference>
<evidence type="ECO:0000256" key="9">
    <source>
        <dbReference type="ARBA" id="ARBA00022676"/>
    </source>
</evidence>
<dbReference type="GO" id="GO:0016208">
    <property type="term" value="F:AMP binding"/>
    <property type="evidence" value="ECO:0007669"/>
    <property type="project" value="TreeGrafter"/>
</dbReference>
<dbReference type="GO" id="GO:0044209">
    <property type="term" value="P:AMP salvage"/>
    <property type="evidence" value="ECO:0007669"/>
    <property type="project" value="UniProtKB-UniRule"/>
</dbReference>